<dbReference type="OrthoDB" id="8083269at2"/>
<dbReference type="EMBL" id="RWKW01000111">
    <property type="protein sequence ID" value="RST83065.1"/>
    <property type="molecule type" value="Genomic_DNA"/>
</dbReference>
<dbReference type="PROSITE" id="PS50943">
    <property type="entry name" value="HTH_CROC1"/>
    <property type="match status" value="1"/>
</dbReference>
<dbReference type="InterPro" id="IPR001387">
    <property type="entry name" value="Cro/C1-type_HTH"/>
</dbReference>
<dbReference type="CDD" id="cd00093">
    <property type="entry name" value="HTH_XRE"/>
    <property type="match status" value="1"/>
</dbReference>
<dbReference type="AlphaFoldDB" id="A0A3R9ZMB4"/>
<keyword evidence="3" id="KW-1185">Reference proteome</keyword>
<dbReference type="Pfam" id="PF01381">
    <property type="entry name" value="HTH_3"/>
    <property type="match status" value="1"/>
</dbReference>
<dbReference type="GO" id="GO:0003677">
    <property type="term" value="F:DNA binding"/>
    <property type="evidence" value="ECO:0007669"/>
    <property type="project" value="InterPro"/>
</dbReference>
<gene>
    <name evidence="2" type="ORF">EJC49_22995</name>
</gene>
<dbReference type="RefSeq" id="WP_126702270.1">
    <property type="nucleotide sequence ID" value="NZ_RWKW01000111.1"/>
</dbReference>
<sequence>MQASYDLLRAARVLLDMSAVDLAKKAGVSKRSLVRIEACEPVGLETSMRVQKALEQEGIEFVPETEARGPGVFVRKGIARKVGFQIEN</sequence>
<reference evidence="2 3" key="1">
    <citation type="submission" date="2018-12" db="EMBL/GenBank/DDBJ databases">
        <title>Mesorhizobium carbonis sp. nov., isolated from coal mine water.</title>
        <authorList>
            <person name="Xin W."/>
            <person name="Xu Z."/>
            <person name="Xiang F."/>
            <person name="Zhang J."/>
            <person name="Xi L."/>
            <person name="Liu J."/>
        </authorList>
    </citation>
    <scope>NUCLEOTIDE SEQUENCE [LARGE SCALE GENOMIC DNA]</scope>
    <source>
        <strain evidence="2 3">B2.3</strain>
    </source>
</reference>
<feature type="domain" description="HTH cro/C1-type" evidence="1">
    <location>
        <begin position="8"/>
        <end position="61"/>
    </location>
</feature>
<dbReference type="Gene3D" id="1.10.260.40">
    <property type="entry name" value="lambda repressor-like DNA-binding domains"/>
    <property type="match status" value="1"/>
</dbReference>
<dbReference type="InterPro" id="IPR010982">
    <property type="entry name" value="Lambda_DNA-bd_dom_sf"/>
</dbReference>
<organism evidence="2 3">
    <name type="scientific">Aquibium carbonis</name>
    <dbReference type="NCBI Taxonomy" id="2495581"/>
    <lineage>
        <taxon>Bacteria</taxon>
        <taxon>Pseudomonadati</taxon>
        <taxon>Pseudomonadota</taxon>
        <taxon>Alphaproteobacteria</taxon>
        <taxon>Hyphomicrobiales</taxon>
        <taxon>Phyllobacteriaceae</taxon>
        <taxon>Aquibium</taxon>
    </lineage>
</organism>
<protein>
    <submittedName>
        <fullName evidence="2">Helix-turn-helix domain-containing protein</fullName>
    </submittedName>
</protein>
<proteinExistence type="predicted"/>
<evidence type="ECO:0000259" key="1">
    <source>
        <dbReference type="PROSITE" id="PS50943"/>
    </source>
</evidence>
<comment type="caution">
    <text evidence="2">The sequence shown here is derived from an EMBL/GenBank/DDBJ whole genome shotgun (WGS) entry which is preliminary data.</text>
</comment>
<name>A0A3R9ZMB4_9HYPH</name>
<accession>A0A3R9ZMB4</accession>
<dbReference type="Proteomes" id="UP000278398">
    <property type="component" value="Unassembled WGS sequence"/>
</dbReference>
<evidence type="ECO:0000313" key="2">
    <source>
        <dbReference type="EMBL" id="RST83065.1"/>
    </source>
</evidence>
<evidence type="ECO:0000313" key="3">
    <source>
        <dbReference type="Proteomes" id="UP000278398"/>
    </source>
</evidence>
<dbReference type="SUPFAM" id="SSF47413">
    <property type="entry name" value="lambda repressor-like DNA-binding domains"/>
    <property type="match status" value="1"/>
</dbReference>